<keyword evidence="3" id="KW-1185">Reference proteome</keyword>
<evidence type="ECO:0000313" key="3">
    <source>
        <dbReference type="Proteomes" id="UP001302602"/>
    </source>
</evidence>
<gene>
    <name evidence="2" type="ORF">N657DRAFT_439481</name>
</gene>
<reference evidence="2" key="2">
    <citation type="submission" date="2023-05" db="EMBL/GenBank/DDBJ databases">
        <authorList>
            <consortium name="Lawrence Berkeley National Laboratory"/>
            <person name="Steindorff A."/>
            <person name="Hensen N."/>
            <person name="Bonometti L."/>
            <person name="Westerberg I."/>
            <person name="Brannstrom I.O."/>
            <person name="Guillou S."/>
            <person name="Cros-Aarteil S."/>
            <person name="Calhoun S."/>
            <person name="Haridas S."/>
            <person name="Kuo A."/>
            <person name="Mondo S."/>
            <person name="Pangilinan J."/>
            <person name="Riley R."/>
            <person name="Labutti K."/>
            <person name="Andreopoulos B."/>
            <person name="Lipzen A."/>
            <person name="Chen C."/>
            <person name="Yanf M."/>
            <person name="Daum C."/>
            <person name="Ng V."/>
            <person name="Clum A."/>
            <person name="Ohm R."/>
            <person name="Martin F."/>
            <person name="Silar P."/>
            <person name="Natvig D."/>
            <person name="Lalanne C."/>
            <person name="Gautier V."/>
            <person name="Ament-Velasquez S.L."/>
            <person name="Kruys A."/>
            <person name="Hutchinson M.I."/>
            <person name="Powell A.J."/>
            <person name="Barry K."/>
            <person name="Miller A.N."/>
            <person name="Grigoriev I.V."/>
            <person name="Debuchy R."/>
            <person name="Gladieux P."/>
            <person name="Thoren M.H."/>
            <person name="Johannesson H."/>
        </authorList>
    </citation>
    <scope>NUCLEOTIDE SEQUENCE</scope>
    <source>
        <strain evidence="2">CBS 731.68</strain>
    </source>
</reference>
<feature type="compositionally biased region" description="Low complexity" evidence="1">
    <location>
        <begin position="8"/>
        <end position="25"/>
    </location>
</feature>
<evidence type="ECO:0000256" key="1">
    <source>
        <dbReference type="SAM" id="MobiDB-lite"/>
    </source>
</evidence>
<evidence type="ECO:0000313" key="2">
    <source>
        <dbReference type="EMBL" id="KAK4124030.1"/>
    </source>
</evidence>
<dbReference type="EMBL" id="MU853228">
    <property type="protein sequence ID" value="KAK4124030.1"/>
    <property type="molecule type" value="Genomic_DNA"/>
</dbReference>
<proteinExistence type="predicted"/>
<dbReference type="AlphaFoldDB" id="A0AAN6U141"/>
<sequence length="166" mass="18150">MTIQMKMATTPGTTTPSAPSAPSSGNARLRGIAEALGCSRLPPPLPSIETAAATAPPLRVEPRWRPDPCPLSWCKHGAMAAVYRERLGCSWCGRESPFGWLHHSVTDKDPLILEAKVKGDTIVADDVIGTRFVDFMFRGGLIPIDRTRKTVSSMRCWRSSCCHTCR</sequence>
<feature type="region of interest" description="Disordered" evidence="1">
    <location>
        <begin position="1"/>
        <end position="26"/>
    </location>
</feature>
<dbReference type="RefSeq" id="XP_062647801.1">
    <property type="nucleotide sequence ID" value="XM_062787373.1"/>
</dbReference>
<comment type="caution">
    <text evidence="2">The sequence shown here is derived from an EMBL/GenBank/DDBJ whole genome shotgun (WGS) entry which is preliminary data.</text>
</comment>
<protein>
    <submittedName>
        <fullName evidence="2">Uncharacterized protein</fullName>
    </submittedName>
</protein>
<organism evidence="2 3">
    <name type="scientific">Parathielavia appendiculata</name>
    <dbReference type="NCBI Taxonomy" id="2587402"/>
    <lineage>
        <taxon>Eukaryota</taxon>
        <taxon>Fungi</taxon>
        <taxon>Dikarya</taxon>
        <taxon>Ascomycota</taxon>
        <taxon>Pezizomycotina</taxon>
        <taxon>Sordariomycetes</taxon>
        <taxon>Sordariomycetidae</taxon>
        <taxon>Sordariales</taxon>
        <taxon>Chaetomiaceae</taxon>
        <taxon>Parathielavia</taxon>
    </lineage>
</organism>
<accession>A0AAN6U141</accession>
<dbReference type="GeneID" id="87824143"/>
<name>A0AAN6U141_9PEZI</name>
<reference evidence="2" key="1">
    <citation type="journal article" date="2023" name="Mol. Phylogenet. Evol.">
        <title>Genome-scale phylogeny and comparative genomics of the fungal order Sordariales.</title>
        <authorList>
            <person name="Hensen N."/>
            <person name="Bonometti L."/>
            <person name="Westerberg I."/>
            <person name="Brannstrom I.O."/>
            <person name="Guillou S."/>
            <person name="Cros-Aarteil S."/>
            <person name="Calhoun S."/>
            <person name="Haridas S."/>
            <person name="Kuo A."/>
            <person name="Mondo S."/>
            <person name="Pangilinan J."/>
            <person name="Riley R."/>
            <person name="LaButti K."/>
            <person name="Andreopoulos B."/>
            <person name="Lipzen A."/>
            <person name="Chen C."/>
            <person name="Yan M."/>
            <person name="Daum C."/>
            <person name="Ng V."/>
            <person name="Clum A."/>
            <person name="Steindorff A."/>
            <person name="Ohm R.A."/>
            <person name="Martin F."/>
            <person name="Silar P."/>
            <person name="Natvig D.O."/>
            <person name="Lalanne C."/>
            <person name="Gautier V."/>
            <person name="Ament-Velasquez S.L."/>
            <person name="Kruys A."/>
            <person name="Hutchinson M.I."/>
            <person name="Powell A.J."/>
            <person name="Barry K."/>
            <person name="Miller A.N."/>
            <person name="Grigoriev I.V."/>
            <person name="Debuchy R."/>
            <person name="Gladieux P."/>
            <person name="Hiltunen Thoren M."/>
            <person name="Johannesson H."/>
        </authorList>
    </citation>
    <scope>NUCLEOTIDE SEQUENCE</scope>
    <source>
        <strain evidence="2">CBS 731.68</strain>
    </source>
</reference>
<dbReference type="Proteomes" id="UP001302602">
    <property type="component" value="Unassembled WGS sequence"/>
</dbReference>